<organism evidence="1 2">
    <name type="scientific">Faecousia intestinalis</name>
    <dbReference type="NCBI Taxonomy" id="3133167"/>
    <lineage>
        <taxon>Bacteria</taxon>
        <taxon>Bacillati</taxon>
        <taxon>Bacillota</taxon>
        <taxon>Clostridia</taxon>
        <taxon>Eubacteriales</taxon>
        <taxon>Oscillospiraceae</taxon>
        <taxon>Faecousia</taxon>
    </lineage>
</organism>
<proteinExistence type="predicted"/>
<reference evidence="1 2" key="1">
    <citation type="submission" date="2024-03" db="EMBL/GenBank/DDBJ databases">
        <title>Human intestinal bacterial collection.</title>
        <authorList>
            <person name="Pauvert C."/>
            <person name="Hitch T.C.A."/>
            <person name="Clavel T."/>
        </authorList>
    </citation>
    <scope>NUCLEOTIDE SEQUENCE [LARGE SCALE GENOMIC DNA]</scope>
    <source>
        <strain evidence="1 2">CLA-AA-H192</strain>
    </source>
</reference>
<sequence>MSNKYEEGIAFILEGDTEKEFYLSLLEFLCKKHGGILERQLDCGNSPDIIYSLRTPKRALMLKFNTVNTVTQMPHSNRWFITQCKEKHKDVGSWTVFLCYDLDNYKNDITKFYEGDWANLRTSLKKKAKAVHDIAAAADIEDIILSDIDGVSSFLGSSSTMELPTGSKGKAKLKKLFRQVGKTYHEGKRARALIDSLDMQKIIDTSSAPLAVIESILFELEFLSLKS</sequence>
<protein>
    <submittedName>
        <fullName evidence="1">Uncharacterized protein</fullName>
    </submittedName>
</protein>
<comment type="caution">
    <text evidence="1">The sequence shown here is derived from an EMBL/GenBank/DDBJ whole genome shotgun (WGS) entry which is preliminary data.</text>
</comment>
<dbReference type="Proteomes" id="UP001491552">
    <property type="component" value="Unassembled WGS sequence"/>
</dbReference>
<name>A0ABV1G9X2_9FIRM</name>
<accession>A0ABV1G9X2</accession>
<gene>
    <name evidence="1" type="ORF">WMO66_13080</name>
</gene>
<evidence type="ECO:0000313" key="2">
    <source>
        <dbReference type="Proteomes" id="UP001491552"/>
    </source>
</evidence>
<keyword evidence="2" id="KW-1185">Reference proteome</keyword>
<evidence type="ECO:0000313" key="1">
    <source>
        <dbReference type="EMBL" id="MEQ2512162.1"/>
    </source>
</evidence>
<dbReference type="EMBL" id="JBBMFF010000261">
    <property type="protein sequence ID" value="MEQ2512162.1"/>
    <property type="molecule type" value="Genomic_DNA"/>
</dbReference>
<dbReference type="RefSeq" id="WP_349136849.1">
    <property type="nucleotide sequence ID" value="NZ_JBBMFF010000261.1"/>
</dbReference>